<feature type="domain" description="BON" evidence="1">
    <location>
        <begin position="86"/>
        <end position="154"/>
    </location>
</feature>
<sequence>MNNTIRAIEKTDMELKDDVLAELKYEPIVKVTDIGVLVKNGTVTLNGYVSSYVEKLEAVQAVKRIAGVKAIADDIEIQLPESYHRTDGDIAAAATNQINWATLIPPGTVRVTVRAGEITLEGEVDSWFQKNVAANVVRHLLGVKGVSNRLSLTPPPQMNIEPTVKPVAVERAIKSAFKRSAVVDANKIRVETNGSNVELSGNVRNLAEREEAERAAWAAPGVFSVDNQLTVKWFERS</sequence>
<dbReference type="PANTHER" id="PTHR34606:SF15">
    <property type="entry name" value="BON DOMAIN-CONTAINING PROTEIN"/>
    <property type="match status" value="1"/>
</dbReference>
<dbReference type="Proteomes" id="UP000010366">
    <property type="component" value="Chromosome"/>
</dbReference>
<evidence type="ECO:0000259" key="1">
    <source>
        <dbReference type="PROSITE" id="PS50914"/>
    </source>
</evidence>
<dbReference type="Gene3D" id="3.30.1340.30">
    <property type="match status" value="3"/>
</dbReference>
<evidence type="ECO:0000313" key="3">
    <source>
        <dbReference type="Proteomes" id="UP000010366"/>
    </source>
</evidence>
<dbReference type="OrthoDB" id="870892at2"/>
<dbReference type="eggNOG" id="COG2823">
    <property type="taxonomic scope" value="Bacteria"/>
</dbReference>
<dbReference type="RefSeq" id="WP_015158597.1">
    <property type="nucleotide sequence ID" value="NC_019697.1"/>
</dbReference>
<dbReference type="HOGENOM" id="CLU_082070_0_0_3"/>
<dbReference type="EMBL" id="CP003600">
    <property type="protein sequence ID" value="AFY92411.1"/>
    <property type="molecule type" value="Genomic_DNA"/>
</dbReference>
<dbReference type="Pfam" id="PF04972">
    <property type="entry name" value="BON"/>
    <property type="match status" value="3"/>
</dbReference>
<dbReference type="STRING" id="1173020.Cha6605_1192"/>
<organism evidence="2 3">
    <name type="scientific">Chamaesiphon minutus (strain ATCC 27169 / PCC 6605)</name>
    <dbReference type="NCBI Taxonomy" id="1173020"/>
    <lineage>
        <taxon>Bacteria</taxon>
        <taxon>Bacillati</taxon>
        <taxon>Cyanobacteriota</taxon>
        <taxon>Cyanophyceae</taxon>
        <taxon>Gomontiellales</taxon>
        <taxon>Chamaesiphonaceae</taxon>
        <taxon>Chamaesiphon</taxon>
    </lineage>
</organism>
<dbReference type="PROSITE" id="PS50914">
    <property type="entry name" value="BON"/>
    <property type="match status" value="3"/>
</dbReference>
<reference evidence="2 3" key="1">
    <citation type="submission" date="2012-05" db="EMBL/GenBank/DDBJ databases">
        <title>Finished chromosome of genome of Chamaesiphon sp. PCC 6605.</title>
        <authorList>
            <consortium name="US DOE Joint Genome Institute"/>
            <person name="Gugger M."/>
            <person name="Coursin T."/>
            <person name="Rippka R."/>
            <person name="Tandeau De Marsac N."/>
            <person name="Huntemann M."/>
            <person name="Wei C.-L."/>
            <person name="Han J."/>
            <person name="Detter J.C."/>
            <person name="Han C."/>
            <person name="Tapia R."/>
            <person name="Chen A."/>
            <person name="Kyrpides N."/>
            <person name="Mavromatis K."/>
            <person name="Markowitz V."/>
            <person name="Szeto E."/>
            <person name="Ivanova N."/>
            <person name="Pagani I."/>
            <person name="Pati A."/>
            <person name="Goodwin L."/>
            <person name="Nordberg H.P."/>
            <person name="Cantor M.N."/>
            <person name="Hua S.X."/>
            <person name="Woyke T."/>
            <person name="Kerfeld C.A."/>
        </authorList>
    </citation>
    <scope>NUCLEOTIDE SEQUENCE [LARGE SCALE GENOMIC DNA]</scope>
    <source>
        <strain evidence="3">ATCC 27169 / PCC 6605</strain>
    </source>
</reference>
<dbReference type="SMART" id="SM00749">
    <property type="entry name" value="BON"/>
    <property type="match status" value="3"/>
</dbReference>
<dbReference type="KEGG" id="cmp:Cha6605_1192"/>
<dbReference type="AlphaFoldDB" id="K9UDC0"/>
<evidence type="ECO:0000313" key="2">
    <source>
        <dbReference type="EMBL" id="AFY92411.1"/>
    </source>
</evidence>
<name>K9UDC0_CHAP6</name>
<feature type="domain" description="BON" evidence="1">
    <location>
        <begin position="165"/>
        <end position="233"/>
    </location>
</feature>
<dbReference type="InterPro" id="IPR007055">
    <property type="entry name" value="BON_dom"/>
</dbReference>
<gene>
    <name evidence="2" type="ORF">Cha6605_1192</name>
</gene>
<feature type="domain" description="BON" evidence="1">
    <location>
        <begin position="11"/>
        <end position="79"/>
    </location>
</feature>
<dbReference type="InterPro" id="IPR051686">
    <property type="entry name" value="Lipoprotein_DolP"/>
</dbReference>
<keyword evidence="2" id="KW-0449">Lipoprotein</keyword>
<protein>
    <submittedName>
        <fullName evidence="2">Putative periplasmic or secreted lipoprotein</fullName>
    </submittedName>
</protein>
<accession>K9UDC0</accession>
<keyword evidence="3" id="KW-1185">Reference proteome</keyword>
<dbReference type="InterPro" id="IPR014004">
    <property type="entry name" value="Transpt-assoc_nodulatn_dom_bac"/>
</dbReference>
<proteinExistence type="predicted"/>
<dbReference type="PATRIC" id="fig|1173020.3.peg.1393"/>
<dbReference type="PANTHER" id="PTHR34606">
    <property type="entry name" value="BON DOMAIN-CONTAINING PROTEIN"/>
    <property type="match status" value="1"/>
</dbReference>